<dbReference type="PANTHER" id="PTHR35394:SF5">
    <property type="entry name" value="DUF3176 DOMAIN-CONTAINING PROTEIN"/>
    <property type="match status" value="1"/>
</dbReference>
<accession>A0A9W8Y6T2</accession>
<protein>
    <submittedName>
        <fullName evidence="2">Uncharacterized protein</fullName>
    </submittedName>
</protein>
<dbReference type="AlphaFoldDB" id="A0A9W8Y6T2"/>
<evidence type="ECO:0000313" key="3">
    <source>
        <dbReference type="Proteomes" id="UP001140560"/>
    </source>
</evidence>
<evidence type="ECO:0000256" key="1">
    <source>
        <dbReference type="SAM" id="Phobius"/>
    </source>
</evidence>
<dbReference type="PANTHER" id="PTHR35394">
    <property type="entry name" value="DUF3176 DOMAIN-CONTAINING PROTEIN"/>
    <property type="match status" value="1"/>
</dbReference>
<proteinExistence type="predicted"/>
<dbReference type="EMBL" id="JAPEUY010000012">
    <property type="protein sequence ID" value="KAJ4367417.1"/>
    <property type="molecule type" value="Genomic_DNA"/>
</dbReference>
<organism evidence="2 3">
    <name type="scientific">Neocucurbitaria cava</name>
    <dbReference type="NCBI Taxonomy" id="798079"/>
    <lineage>
        <taxon>Eukaryota</taxon>
        <taxon>Fungi</taxon>
        <taxon>Dikarya</taxon>
        <taxon>Ascomycota</taxon>
        <taxon>Pezizomycotina</taxon>
        <taxon>Dothideomycetes</taxon>
        <taxon>Pleosporomycetidae</taxon>
        <taxon>Pleosporales</taxon>
        <taxon>Pleosporineae</taxon>
        <taxon>Cucurbitariaceae</taxon>
        <taxon>Neocucurbitaria</taxon>
    </lineage>
</organism>
<keyword evidence="1" id="KW-0472">Membrane</keyword>
<reference evidence="2" key="1">
    <citation type="submission" date="2022-10" db="EMBL/GenBank/DDBJ databases">
        <title>Tapping the CABI collections for fungal endophytes: first genome assemblies for Collariella, Neodidymelliopsis, Ascochyta clinopodiicola, Didymella pomorum, Didymosphaeria variabile, Neocosmospora piperis and Neocucurbitaria cava.</title>
        <authorList>
            <person name="Hill R."/>
        </authorList>
    </citation>
    <scope>NUCLEOTIDE SEQUENCE</scope>
    <source>
        <strain evidence="2">IMI 356814</strain>
    </source>
</reference>
<name>A0A9W8Y6T2_9PLEO</name>
<feature type="transmembrane region" description="Helical" evidence="1">
    <location>
        <begin position="365"/>
        <end position="387"/>
    </location>
</feature>
<sequence length="484" mass="54278">MTAMADYSVQAGIFNALVQPYDALVQQTSFACPTGNCTWDAFESLAICSTCNDVTDQLSTYTEPTYLYNDLRKRLAVSNLITNATSYQLPNGLYLNNLNGAPYYEPDHYYEGPSKTVQAIFMTSYGTGNASRTNTFNDSDSLIWAMSFLKMQAPSEDSAHSNGWPNVSVEAVECGLFYCVNQYTSDVRNGTLYETETPVRNATREASSWELIDYTYPNLDGINFDDWNMNSLEFNNTTSSWGRTDLMFGNQYNLSWAAVNSLSSQFQSQFTSQKTINIPEHTNYSEISSYTPINGFYKNNINSYDPSAVEFSPSVIQILYNSPDLNDTFRRLARGLSNAIRAGADNSTTWTGASGVMTIYYRIQWPWIILNILVVIGAMLFLLATILQSRTTKVPIWKSSALAPLSQIHEIGEVLVGVETIEEMERKASQHFVQLFENGTELKMIPKGSERRVAVESRPQEAFRDRAASENTEIPMAPWTANNT</sequence>
<keyword evidence="1" id="KW-0812">Transmembrane</keyword>
<keyword evidence="1" id="KW-1133">Transmembrane helix</keyword>
<gene>
    <name evidence="2" type="ORF">N0V83_006999</name>
</gene>
<keyword evidence="3" id="KW-1185">Reference proteome</keyword>
<evidence type="ECO:0000313" key="2">
    <source>
        <dbReference type="EMBL" id="KAJ4367417.1"/>
    </source>
</evidence>
<comment type="caution">
    <text evidence="2">The sequence shown here is derived from an EMBL/GenBank/DDBJ whole genome shotgun (WGS) entry which is preliminary data.</text>
</comment>
<dbReference type="Proteomes" id="UP001140560">
    <property type="component" value="Unassembled WGS sequence"/>
</dbReference>
<dbReference type="OrthoDB" id="5376804at2759"/>